<dbReference type="Proteomes" id="UP001150942">
    <property type="component" value="Unassembled WGS sequence"/>
</dbReference>
<keyword evidence="3" id="KW-1185">Reference proteome</keyword>
<evidence type="ECO:0000313" key="3">
    <source>
        <dbReference type="Proteomes" id="UP001150942"/>
    </source>
</evidence>
<feature type="region of interest" description="Disordered" evidence="1">
    <location>
        <begin position="230"/>
        <end position="384"/>
    </location>
</feature>
<feature type="compositionally biased region" description="Basic and acidic residues" evidence="1">
    <location>
        <begin position="366"/>
        <end position="381"/>
    </location>
</feature>
<sequence length="474" mass="54026">MSAINTDNNAMQTSNDTPNTNPLSPIVHLQYVQRYSGSQSGSPVYEGFTFFKAMLRQSATWTCVKRTVMDLNQDEYIEMVQKRADRKSPVQQYRKLSSDTMRAHINQLIDEQKNNNPLAEWSCVYVKEHSKISKARHARRSDHETVSMDVIIMQRPMKTQAFSRTLMGGSVAIGKPLWSDTKNVPMSHHRDHHLTDQNGNILRPILQDLPPQLAPAMNHFARLVSTRAAPEDPNGQQFEAAHPDVETSHPAGSRDQLRESARSTATVNNRPASPAFSATNSSDMSLEDSSDCSSESNSDPDDASMLSDESDDTTATDDLESMETETETECQEPQPNQTSYRQQNASPYRRESSYGPHSRRKSQSRSLDRRNDRNYHLRDQFEVPPVKILGPRRAEGARSGSVPGKRYRTQLMNDNEVRSRMLDRREESLGHREKWLKRTFSEARQLERRQPVRDPPTVCRCTCRCAIKEKKESM</sequence>
<feature type="compositionally biased region" description="Acidic residues" evidence="1">
    <location>
        <begin position="298"/>
        <end position="330"/>
    </location>
</feature>
<dbReference type="AlphaFoldDB" id="A0A9W9IYR5"/>
<organism evidence="2 3">
    <name type="scientific">Penicillium cf. viridicatum</name>
    <dbReference type="NCBI Taxonomy" id="2972119"/>
    <lineage>
        <taxon>Eukaryota</taxon>
        <taxon>Fungi</taxon>
        <taxon>Dikarya</taxon>
        <taxon>Ascomycota</taxon>
        <taxon>Pezizomycotina</taxon>
        <taxon>Eurotiomycetes</taxon>
        <taxon>Eurotiomycetidae</taxon>
        <taxon>Eurotiales</taxon>
        <taxon>Aspergillaceae</taxon>
        <taxon>Penicillium</taxon>
    </lineage>
</organism>
<comment type="caution">
    <text evidence="2">The sequence shown here is derived from an EMBL/GenBank/DDBJ whole genome shotgun (WGS) entry which is preliminary data.</text>
</comment>
<dbReference type="EMBL" id="JAPQKQ010000007">
    <property type="protein sequence ID" value="KAJ5186768.1"/>
    <property type="molecule type" value="Genomic_DNA"/>
</dbReference>
<accession>A0A9W9IYR5</accession>
<feature type="compositionally biased region" description="Polar residues" evidence="1">
    <location>
        <begin position="262"/>
        <end position="280"/>
    </location>
</feature>
<name>A0A9W9IYR5_9EURO</name>
<dbReference type="OrthoDB" id="5401486at2759"/>
<gene>
    <name evidence="2" type="ORF">N7449_009762</name>
</gene>
<proteinExistence type="predicted"/>
<feature type="region of interest" description="Disordered" evidence="1">
    <location>
        <begin position="1"/>
        <end position="22"/>
    </location>
</feature>
<evidence type="ECO:0000256" key="1">
    <source>
        <dbReference type="SAM" id="MobiDB-lite"/>
    </source>
</evidence>
<reference evidence="2" key="1">
    <citation type="submission" date="2022-11" db="EMBL/GenBank/DDBJ databases">
        <authorList>
            <person name="Petersen C."/>
        </authorList>
    </citation>
    <scope>NUCLEOTIDE SEQUENCE</scope>
    <source>
        <strain evidence="2">IBT 20477</strain>
    </source>
</reference>
<reference evidence="2" key="2">
    <citation type="journal article" date="2023" name="IMA Fungus">
        <title>Comparative genomic study of the Penicillium genus elucidates a diverse pangenome and 15 lateral gene transfer events.</title>
        <authorList>
            <person name="Petersen C."/>
            <person name="Sorensen T."/>
            <person name="Nielsen M.R."/>
            <person name="Sondergaard T.E."/>
            <person name="Sorensen J.L."/>
            <person name="Fitzpatrick D.A."/>
            <person name="Frisvad J.C."/>
            <person name="Nielsen K.L."/>
        </authorList>
    </citation>
    <scope>NUCLEOTIDE SEQUENCE</scope>
    <source>
        <strain evidence="2">IBT 20477</strain>
    </source>
</reference>
<feature type="compositionally biased region" description="Polar residues" evidence="1">
    <location>
        <begin position="331"/>
        <end position="346"/>
    </location>
</feature>
<protein>
    <submittedName>
        <fullName evidence="2">Uncharacterized protein</fullName>
    </submittedName>
</protein>
<evidence type="ECO:0000313" key="2">
    <source>
        <dbReference type="EMBL" id="KAJ5186768.1"/>
    </source>
</evidence>